<dbReference type="Pfam" id="PF13683">
    <property type="entry name" value="rve_3"/>
    <property type="match status" value="1"/>
</dbReference>
<dbReference type="InterPro" id="IPR001584">
    <property type="entry name" value="Integrase_cat-core"/>
</dbReference>
<dbReference type="Proteomes" id="UP000306719">
    <property type="component" value="Unassembled WGS sequence"/>
</dbReference>
<dbReference type="PANTHER" id="PTHR47515:SF2">
    <property type="entry name" value="INTEGRASE CORE DOMAIN PROTEIN"/>
    <property type="match status" value="1"/>
</dbReference>
<evidence type="ECO:0000313" key="2">
    <source>
        <dbReference type="EMBL" id="TMP40004.1"/>
    </source>
</evidence>
<dbReference type="GO" id="GO:0015074">
    <property type="term" value="P:DNA integration"/>
    <property type="evidence" value="ECO:0007669"/>
    <property type="project" value="InterPro"/>
</dbReference>
<gene>
    <name evidence="2" type="ORF">CWB98_00330</name>
</gene>
<dbReference type="EMBL" id="PNCJ01000002">
    <property type="protein sequence ID" value="TMP40004.1"/>
    <property type="molecule type" value="Genomic_DNA"/>
</dbReference>
<accession>A0A5S3X5R3</accession>
<dbReference type="InterPro" id="IPR012337">
    <property type="entry name" value="RNaseH-like_sf"/>
</dbReference>
<protein>
    <recommendedName>
        <fullName evidence="1">Integrase catalytic domain-containing protein</fullName>
    </recommendedName>
</protein>
<reference evidence="2 3" key="1">
    <citation type="submission" date="2018-01" db="EMBL/GenBank/DDBJ databases">
        <authorList>
            <person name="Paulsen S."/>
            <person name="Gram L.K."/>
        </authorList>
    </citation>
    <scope>NUCLEOTIDE SEQUENCE [LARGE SCALE GENOMIC DNA]</scope>
    <source>
        <strain evidence="2 3">S2599</strain>
    </source>
</reference>
<dbReference type="RefSeq" id="WP_138543005.1">
    <property type="nucleotide sequence ID" value="NZ_PNCJ01000002.1"/>
</dbReference>
<dbReference type="SUPFAM" id="SSF53098">
    <property type="entry name" value="Ribonuclease H-like"/>
    <property type="match status" value="1"/>
</dbReference>
<dbReference type="OrthoDB" id="9774685at2"/>
<dbReference type="AlphaFoldDB" id="A0A5S3X5R3"/>
<sequence length="56" mass="6708">MQRFTRSYREEVLDLHLFDSLQQVREITEKWLEVYNYERPHDALGDMPPVGDLEAA</sequence>
<comment type="caution">
    <text evidence="2">The sequence shown here is derived from an EMBL/GenBank/DDBJ whole genome shotgun (WGS) entry which is preliminary data.</text>
</comment>
<evidence type="ECO:0000313" key="3">
    <source>
        <dbReference type="Proteomes" id="UP000306719"/>
    </source>
</evidence>
<proteinExistence type="predicted"/>
<organism evidence="2 3">
    <name type="scientific">Pseudoalteromonas rubra</name>
    <dbReference type="NCBI Taxonomy" id="43658"/>
    <lineage>
        <taxon>Bacteria</taxon>
        <taxon>Pseudomonadati</taxon>
        <taxon>Pseudomonadota</taxon>
        <taxon>Gammaproteobacteria</taxon>
        <taxon>Alteromonadales</taxon>
        <taxon>Pseudoalteromonadaceae</taxon>
        <taxon>Pseudoalteromonas</taxon>
    </lineage>
</organism>
<dbReference type="PANTHER" id="PTHR47515">
    <property type="entry name" value="LOW CALCIUM RESPONSE LOCUS PROTEIN T"/>
    <property type="match status" value="1"/>
</dbReference>
<name>A0A5S3X5R3_9GAMM</name>
<reference evidence="3" key="2">
    <citation type="submission" date="2019-06" db="EMBL/GenBank/DDBJ databases">
        <title>Co-occurence of chitin degradation, pigmentation and bioactivity in marine Pseudoalteromonas.</title>
        <authorList>
            <person name="Sonnenschein E.C."/>
            <person name="Bech P.K."/>
        </authorList>
    </citation>
    <scope>NUCLEOTIDE SEQUENCE [LARGE SCALE GENOMIC DNA]</scope>
    <source>
        <strain evidence="3">S2599</strain>
    </source>
</reference>
<evidence type="ECO:0000259" key="1">
    <source>
        <dbReference type="Pfam" id="PF13683"/>
    </source>
</evidence>
<feature type="domain" description="Integrase catalytic" evidence="1">
    <location>
        <begin position="2"/>
        <end position="49"/>
    </location>
</feature>